<accession>A0A430ASU7</accession>
<dbReference type="InterPro" id="IPR018060">
    <property type="entry name" value="HTH_AraC"/>
</dbReference>
<reference evidence="5 6" key="1">
    <citation type="submission" date="2017-05" db="EMBL/GenBank/DDBJ databases">
        <title>Vagococcus spp. assemblies.</title>
        <authorList>
            <person name="Gulvik C.A."/>
        </authorList>
    </citation>
    <scope>NUCLEOTIDE SEQUENCE [LARGE SCALE GENOMIC DNA]</scope>
    <source>
        <strain evidence="5 6">SS1714</strain>
    </source>
</reference>
<dbReference type="PANTHER" id="PTHR47504:SF6">
    <property type="entry name" value="ARAC-FAMILY TRANSCRIPTIONAL REGULATOR"/>
    <property type="match status" value="1"/>
</dbReference>
<feature type="domain" description="HTH araC/xylS-type" evidence="4">
    <location>
        <begin position="7"/>
        <end position="106"/>
    </location>
</feature>
<protein>
    <submittedName>
        <fullName evidence="5">AraC family transcriptional regulator</fullName>
    </submittedName>
</protein>
<dbReference type="Proteomes" id="UP000288028">
    <property type="component" value="Unassembled WGS sequence"/>
</dbReference>
<comment type="caution">
    <text evidence="5">The sequence shown here is derived from an EMBL/GenBank/DDBJ whole genome shotgun (WGS) entry which is preliminary data.</text>
</comment>
<dbReference type="GO" id="GO:0043565">
    <property type="term" value="F:sequence-specific DNA binding"/>
    <property type="evidence" value="ECO:0007669"/>
    <property type="project" value="InterPro"/>
</dbReference>
<dbReference type="SMART" id="SM00342">
    <property type="entry name" value="HTH_ARAC"/>
    <property type="match status" value="1"/>
</dbReference>
<evidence type="ECO:0000256" key="1">
    <source>
        <dbReference type="ARBA" id="ARBA00023015"/>
    </source>
</evidence>
<dbReference type="RefSeq" id="WP_126795886.1">
    <property type="nucleotide sequence ID" value="NZ_CP060720.1"/>
</dbReference>
<sequence>MDTKIMQSMIDWVEEHLIEGFSIQDLGIFMGYSPYYCSFKFHQNTGITLKRYRLLRSMYLASQELKDYPSLPIIDIALKYGYSSQEAFTRTFKKLYGMTPYDYRKSKSLTQHYQTIKILKEMGDYMIDGSKKIEISQKQEKLRNQYTDSILNILNGEAMYRDFKSNQLMLDSSYVPFNEAMCINDSTYPIFSEEFLAIRAKGHQVSQTSYIEKVWQPFEKLKINDYQCLILWFGDDMFCQMNLLTLLAYLEQIDFKGDIYYHAVHEKTYDIDEYKMTLGSFTSLYQDVILNKQYNQNSPLPVLHQGIQLYLNWHQPINPIRQFIQMNLTLTEEDLLEKLMQLFPDYGLGDSQYEQLIKEYK</sequence>
<dbReference type="PANTHER" id="PTHR47504">
    <property type="entry name" value="RIGHT ORIGIN-BINDING PROTEIN"/>
    <property type="match status" value="1"/>
</dbReference>
<dbReference type="Gene3D" id="1.10.10.60">
    <property type="entry name" value="Homeodomain-like"/>
    <property type="match status" value="2"/>
</dbReference>
<dbReference type="GeneID" id="95579260"/>
<dbReference type="Pfam" id="PF12833">
    <property type="entry name" value="HTH_18"/>
    <property type="match status" value="1"/>
</dbReference>
<dbReference type="InterPro" id="IPR009057">
    <property type="entry name" value="Homeodomain-like_sf"/>
</dbReference>
<evidence type="ECO:0000259" key="4">
    <source>
        <dbReference type="PROSITE" id="PS01124"/>
    </source>
</evidence>
<dbReference type="EMBL" id="NGKB01000015">
    <property type="protein sequence ID" value="RSU11120.1"/>
    <property type="molecule type" value="Genomic_DNA"/>
</dbReference>
<dbReference type="AlphaFoldDB" id="A0A430ASU7"/>
<gene>
    <name evidence="5" type="ORF">CBF28_12780</name>
</gene>
<dbReference type="OrthoDB" id="5337216at2"/>
<dbReference type="InterPro" id="IPR050959">
    <property type="entry name" value="MarA-like"/>
</dbReference>
<proteinExistence type="predicted"/>
<dbReference type="PROSITE" id="PS01124">
    <property type="entry name" value="HTH_ARAC_FAMILY_2"/>
    <property type="match status" value="1"/>
</dbReference>
<keyword evidence="1" id="KW-0805">Transcription regulation</keyword>
<dbReference type="PRINTS" id="PR00032">
    <property type="entry name" value="HTHARAC"/>
</dbReference>
<evidence type="ECO:0000256" key="3">
    <source>
        <dbReference type="ARBA" id="ARBA00023163"/>
    </source>
</evidence>
<keyword evidence="2" id="KW-0238">DNA-binding</keyword>
<evidence type="ECO:0000313" key="6">
    <source>
        <dbReference type="Proteomes" id="UP000288028"/>
    </source>
</evidence>
<keyword evidence="6" id="KW-1185">Reference proteome</keyword>
<keyword evidence="3" id="KW-0804">Transcription</keyword>
<dbReference type="GO" id="GO:0003700">
    <property type="term" value="F:DNA-binding transcription factor activity"/>
    <property type="evidence" value="ECO:0007669"/>
    <property type="project" value="InterPro"/>
</dbReference>
<organism evidence="5 6">
    <name type="scientific">Vagococcus carniphilus</name>
    <dbReference type="NCBI Taxonomy" id="218144"/>
    <lineage>
        <taxon>Bacteria</taxon>
        <taxon>Bacillati</taxon>
        <taxon>Bacillota</taxon>
        <taxon>Bacilli</taxon>
        <taxon>Lactobacillales</taxon>
        <taxon>Enterococcaceae</taxon>
        <taxon>Vagococcus</taxon>
    </lineage>
</organism>
<evidence type="ECO:0000313" key="5">
    <source>
        <dbReference type="EMBL" id="RSU11120.1"/>
    </source>
</evidence>
<dbReference type="SUPFAM" id="SSF46689">
    <property type="entry name" value="Homeodomain-like"/>
    <property type="match status" value="2"/>
</dbReference>
<evidence type="ECO:0000256" key="2">
    <source>
        <dbReference type="ARBA" id="ARBA00023125"/>
    </source>
</evidence>
<dbReference type="InterPro" id="IPR020449">
    <property type="entry name" value="Tscrpt_reg_AraC-type_HTH"/>
</dbReference>
<name>A0A430ASU7_9ENTE</name>